<keyword evidence="11" id="KW-1185">Reference proteome</keyword>
<protein>
    <submittedName>
        <fullName evidence="10">EamA family transporter RarD</fullName>
    </submittedName>
</protein>
<dbReference type="Pfam" id="PF00892">
    <property type="entry name" value="EamA"/>
    <property type="match status" value="1"/>
</dbReference>
<dbReference type="OrthoDB" id="369870at2"/>
<keyword evidence="4" id="KW-1003">Cell membrane</keyword>
<evidence type="ECO:0000256" key="1">
    <source>
        <dbReference type="ARBA" id="ARBA00004651"/>
    </source>
</evidence>
<feature type="transmembrane region" description="Helical" evidence="8">
    <location>
        <begin position="261"/>
        <end position="279"/>
    </location>
</feature>
<feature type="transmembrane region" description="Helical" evidence="8">
    <location>
        <begin position="231"/>
        <end position="249"/>
    </location>
</feature>
<evidence type="ECO:0000256" key="7">
    <source>
        <dbReference type="ARBA" id="ARBA00023136"/>
    </source>
</evidence>
<evidence type="ECO:0000313" key="10">
    <source>
        <dbReference type="EMBL" id="TRO79089.1"/>
    </source>
</evidence>
<comment type="similarity">
    <text evidence="2">Belongs to the EamA transporter family.</text>
</comment>
<dbReference type="InterPro" id="IPR004626">
    <property type="entry name" value="RarD"/>
</dbReference>
<evidence type="ECO:0000256" key="2">
    <source>
        <dbReference type="ARBA" id="ARBA00007362"/>
    </source>
</evidence>
<sequence length="320" mass="34871">MNSRPPAELSAETSPEGAARRRARQGLTLGLLAYISWGSFPAFFKLLNAATPLEVVSHRIFWSAAFLLLLVGLSHRLGPLWRVLRDRGTLLTLGGSTLLIAANWSVFILAVQRGQVLQSSLGYFMTPLISVLLGFLFLREKLTLWQRISVGLAALGVLNLALQHGSIPWIALVLATTFGLYGLLRKLARVDALLGLTIETLLLTPFALGYLIYLQFTEQGVFLAGSPDLNLLLPLAGVVTALPLLGFIGAARRLRLSTIGFLQYITPSLHFLLAVGLYNEAFSRSHLISFLCIWAALAVYTSDALWQGMGRGSDKDKQAA</sequence>
<dbReference type="RefSeq" id="WP_092053943.1">
    <property type="nucleotide sequence ID" value="NZ_FOJJ01000004.1"/>
</dbReference>
<comment type="caution">
    <text evidence="10">The sequence shown here is derived from an EMBL/GenBank/DDBJ whole genome shotgun (WGS) entry which is preliminary data.</text>
</comment>
<feature type="transmembrane region" description="Helical" evidence="8">
    <location>
        <begin position="167"/>
        <end position="184"/>
    </location>
</feature>
<dbReference type="EMBL" id="VJVV01000012">
    <property type="protein sequence ID" value="TRO79089.1"/>
    <property type="molecule type" value="Genomic_DNA"/>
</dbReference>
<feature type="transmembrane region" description="Helical" evidence="8">
    <location>
        <begin position="196"/>
        <end position="216"/>
    </location>
</feature>
<proteinExistence type="inferred from homology"/>
<dbReference type="SUPFAM" id="SSF103481">
    <property type="entry name" value="Multidrug resistance efflux transporter EmrE"/>
    <property type="match status" value="2"/>
</dbReference>
<organism evidence="10 11">
    <name type="scientific">Trichloromonas acetexigens</name>
    <dbReference type="NCBI Taxonomy" id="38815"/>
    <lineage>
        <taxon>Bacteria</taxon>
        <taxon>Pseudomonadati</taxon>
        <taxon>Thermodesulfobacteriota</taxon>
        <taxon>Desulfuromonadia</taxon>
        <taxon>Desulfuromonadales</taxon>
        <taxon>Trichloromonadaceae</taxon>
        <taxon>Trichloromonas</taxon>
    </lineage>
</organism>
<dbReference type="PANTHER" id="PTHR22911">
    <property type="entry name" value="ACYL-MALONYL CONDENSING ENZYME-RELATED"/>
    <property type="match status" value="1"/>
</dbReference>
<dbReference type="PANTHER" id="PTHR22911:SF137">
    <property type="entry name" value="SOLUTE CARRIER FAMILY 35 MEMBER G2-RELATED"/>
    <property type="match status" value="1"/>
</dbReference>
<gene>
    <name evidence="10" type="primary">rarD</name>
    <name evidence="10" type="ORF">FL622_13980</name>
</gene>
<evidence type="ECO:0000256" key="6">
    <source>
        <dbReference type="ARBA" id="ARBA00022989"/>
    </source>
</evidence>
<evidence type="ECO:0000256" key="4">
    <source>
        <dbReference type="ARBA" id="ARBA00022475"/>
    </source>
</evidence>
<dbReference type="AlphaFoldDB" id="A0A550J782"/>
<comment type="subcellular location">
    <subcellularLocation>
        <location evidence="1">Cell membrane</location>
        <topology evidence="1">Multi-pass membrane protein</topology>
    </subcellularLocation>
</comment>
<feature type="transmembrane region" description="Helical" evidence="8">
    <location>
        <begin position="59"/>
        <end position="78"/>
    </location>
</feature>
<feature type="transmembrane region" description="Helical" evidence="8">
    <location>
        <begin position="144"/>
        <end position="161"/>
    </location>
</feature>
<evidence type="ECO:0000256" key="3">
    <source>
        <dbReference type="ARBA" id="ARBA00022448"/>
    </source>
</evidence>
<feature type="transmembrane region" description="Helical" evidence="8">
    <location>
        <begin position="285"/>
        <end position="306"/>
    </location>
</feature>
<evidence type="ECO:0000256" key="5">
    <source>
        <dbReference type="ARBA" id="ARBA00022692"/>
    </source>
</evidence>
<dbReference type="GO" id="GO:0005886">
    <property type="term" value="C:plasma membrane"/>
    <property type="evidence" value="ECO:0007669"/>
    <property type="project" value="UniProtKB-SubCell"/>
</dbReference>
<feature type="transmembrane region" description="Helical" evidence="8">
    <location>
        <begin position="27"/>
        <end position="47"/>
    </location>
</feature>
<feature type="transmembrane region" description="Helical" evidence="8">
    <location>
        <begin position="90"/>
        <end position="110"/>
    </location>
</feature>
<keyword evidence="5 8" id="KW-0812">Transmembrane</keyword>
<keyword evidence="6 8" id="KW-1133">Transmembrane helix</keyword>
<name>A0A550J782_9BACT</name>
<keyword evidence="3" id="KW-0813">Transport</keyword>
<dbReference type="InterPro" id="IPR037185">
    <property type="entry name" value="EmrE-like"/>
</dbReference>
<reference evidence="10 11" key="1">
    <citation type="submission" date="2019-07" db="EMBL/GenBank/DDBJ databases">
        <title>Insights of Desulfuromonas acetexigens electromicrobiology.</title>
        <authorList>
            <person name="Katuri K."/>
            <person name="Sapireddy V."/>
            <person name="Shaw D.R."/>
            <person name="Saikaly P."/>
        </authorList>
    </citation>
    <scope>NUCLEOTIDE SEQUENCE [LARGE SCALE GENOMIC DNA]</scope>
    <source>
        <strain evidence="10 11">2873</strain>
    </source>
</reference>
<evidence type="ECO:0000313" key="11">
    <source>
        <dbReference type="Proteomes" id="UP000317155"/>
    </source>
</evidence>
<evidence type="ECO:0000259" key="9">
    <source>
        <dbReference type="Pfam" id="PF00892"/>
    </source>
</evidence>
<accession>A0A550J782</accession>
<dbReference type="Proteomes" id="UP000317155">
    <property type="component" value="Unassembled WGS sequence"/>
</dbReference>
<feature type="domain" description="EamA" evidence="9">
    <location>
        <begin position="26"/>
        <end position="158"/>
    </location>
</feature>
<dbReference type="InterPro" id="IPR000620">
    <property type="entry name" value="EamA_dom"/>
</dbReference>
<keyword evidence="7 8" id="KW-0472">Membrane</keyword>
<feature type="transmembrane region" description="Helical" evidence="8">
    <location>
        <begin position="116"/>
        <end position="137"/>
    </location>
</feature>
<evidence type="ECO:0000256" key="8">
    <source>
        <dbReference type="SAM" id="Phobius"/>
    </source>
</evidence>
<dbReference type="NCBIfam" id="TIGR00688">
    <property type="entry name" value="rarD"/>
    <property type="match status" value="1"/>
</dbReference>